<feature type="transmembrane region" description="Helical" evidence="1">
    <location>
        <begin position="6"/>
        <end position="25"/>
    </location>
</feature>
<dbReference type="Proteomes" id="UP000063699">
    <property type="component" value="Chromosome"/>
</dbReference>
<reference evidence="2 3" key="1">
    <citation type="submission" date="2015-07" db="EMBL/GenBank/DDBJ databases">
        <title>Genome sequencing of Kibdelosporangium phytohabitans.</title>
        <authorList>
            <person name="Qin S."/>
            <person name="Xing K."/>
        </authorList>
    </citation>
    <scope>NUCLEOTIDE SEQUENCE [LARGE SCALE GENOMIC DNA]</scope>
    <source>
        <strain evidence="2 3">KLBMP1111</strain>
    </source>
</reference>
<keyword evidence="1" id="KW-0472">Membrane</keyword>
<dbReference type="EMBL" id="CP012752">
    <property type="protein sequence ID" value="ALG15273.1"/>
    <property type="molecule type" value="Genomic_DNA"/>
</dbReference>
<feature type="transmembrane region" description="Helical" evidence="1">
    <location>
        <begin position="114"/>
        <end position="135"/>
    </location>
</feature>
<evidence type="ECO:0000313" key="3">
    <source>
        <dbReference type="Proteomes" id="UP000063699"/>
    </source>
</evidence>
<keyword evidence="3" id="KW-1185">Reference proteome</keyword>
<sequence>MLGSVAIMVSTMVLAPAGALLVLIVRKAESGVGILTVILGLTVATTMVLTFYTGFSLALATFRAGRGPALIQYASDSAFLQFIGGIPMFWLLWIVVACASLVTRSRENPVIPRWFGYVSLWAAILYIPELLVFFLKQGPFAWDGLVGFWIPAVIFIVYFPLATAVSLGIIRRHFEDTR</sequence>
<keyword evidence="1" id="KW-1133">Transmembrane helix</keyword>
<gene>
    <name evidence="2" type="ORF">AOZ06_34430</name>
</gene>
<protein>
    <submittedName>
        <fullName evidence="2">Uncharacterized protein</fullName>
    </submittedName>
</protein>
<keyword evidence="1" id="KW-0812">Transmembrane</keyword>
<evidence type="ECO:0000256" key="1">
    <source>
        <dbReference type="SAM" id="Phobius"/>
    </source>
</evidence>
<proteinExistence type="predicted"/>
<organism evidence="2 3">
    <name type="scientific">Kibdelosporangium phytohabitans</name>
    <dbReference type="NCBI Taxonomy" id="860235"/>
    <lineage>
        <taxon>Bacteria</taxon>
        <taxon>Bacillati</taxon>
        <taxon>Actinomycetota</taxon>
        <taxon>Actinomycetes</taxon>
        <taxon>Pseudonocardiales</taxon>
        <taxon>Pseudonocardiaceae</taxon>
        <taxon>Kibdelosporangium</taxon>
    </lineage>
</organism>
<accession>A0A0N9IIJ7</accession>
<evidence type="ECO:0000313" key="2">
    <source>
        <dbReference type="EMBL" id="ALG15273.1"/>
    </source>
</evidence>
<dbReference type="KEGG" id="kphy:AOZ06_34430"/>
<feature type="transmembrane region" description="Helical" evidence="1">
    <location>
        <begin position="147"/>
        <end position="170"/>
    </location>
</feature>
<name>A0A0N9IIJ7_9PSEU</name>
<dbReference type="AlphaFoldDB" id="A0A0N9IIJ7"/>
<feature type="transmembrane region" description="Helical" evidence="1">
    <location>
        <begin position="79"/>
        <end position="102"/>
    </location>
</feature>
<feature type="transmembrane region" description="Helical" evidence="1">
    <location>
        <begin position="32"/>
        <end position="59"/>
    </location>
</feature>